<gene>
    <name evidence="2" type="ORF">FHS18_005399</name>
</gene>
<feature type="domain" description="Pyrrolo-quinoline quinone repeat" evidence="1">
    <location>
        <begin position="45"/>
        <end position="173"/>
    </location>
</feature>
<protein>
    <submittedName>
        <fullName evidence="2">Outer membrane protein assembly factor BamB</fullName>
    </submittedName>
</protein>
<reference evidence="2 3" key="1">
    <citation type="submission" date="2020-08" db="EMBL/GenBank/DDBJ databases">
        <title>Genomic Encyclopedia of Type Strains, Phase III (KMG-III): the genomes of soil and plant-associated and newly described type strains.</title>
        <authorList>
            <person name="Whitman W."/>
        </authorList>
    </citation>
    <scope>NUCLEOTIDE SEQUENCE [LARGE SCALE GENOMIC DNA]</scope>
    <source>
        <strain evidence="2 3">CECT 5862</strain>
    </source>
</reference>
<organism evidence="2 3">
    <name type="scientific">Paenibacillus phyllosphaerae</name>
    <dbReference type="NCBI Taxonomy" id="274593"/>
    <lineage>
        <taxon>Bacteria</taxon>
        <taxon>Bacillati</taxon>
        <taxon>Bacillota</taxon>
        <taxon>Bacilli</taxon>
        <taxon>Bacillales</taxon>
        <taxon>Paenibacillaceae</taxon>
        <taxon>Paenibacillus</taxon>
    </lineage>
</organism>
<dbReference type="PANTHER" id="PTHR34512">
    <property type="entry name" value="CELL SURFACE PROTEIN"/>
    <property type="match status" value="1"/>
</dbReference>
<dbReference type="InterPro" id="IPR011047">
    <property type="entry name" value="Quinoprotein_ADH-like_sf"/>
</dbReference>
<dbReference type="SUPFAM" id="SSF50998">
    <property type="entry name" value="Quinoprotein alcohol dehydrogenase-like"/>
    <property type="match status" value="1"/>
</dbReference>
<dbReference type="AlphaFoldDB" id="A0A7W5B3L0"/>
<dbReference type="Gene3D" id="2.130.10.10">
    <property type="entry name" value="YVTN repeat-like/Quinoprotein amine dehydrogenase"/>
    <property type="match status" value="1"/>
</dbReference>
<dbReference type="EMBL" id="JACHXK010000017">
    <property type="protein sequence ID" value="MBB3113296.1"/>
    <property type="molecule type" value="Genomic_DNA"/>
</dbReference>
<evidence type="ECO:0000259" key="1">
    <source>
        <dbReference type="Pfam" id="PF13360"/>
    </source>
</evidence>
<comment type="caution">
    <text evidence="2">The sequence shown here is derived from an EMBL/GenBank/DDBJ whole genome shotgun (WGS) entry which is preliminary data.</text>
</comment>
<dbReference type="InterPro" id="IPR018391">
    <property type="entry name" value="PQQ_b-propeller_rpt"/>
</dbReference>
<dbReference type="Pfam" id="PF13360">
    <property type="entry name" value="PQQ_2"/>
    <property type="match status" value="1"/>
</dbReference>
<proteinExistence type="predicted"/>
<accession>A0A7W5B3L0</accession>
<dbReference type="SMART" id="SM00564">
    <property type="entry name" value="PQQ"/>
    <property type="match status" value="3"/>
</dbReference>
<dbReference type="Proteomes" id="UP000570361">
    <property type="component" value="Unassembled WGS sequence"/>
</dbReference>
<name>A0A7W5B3L0_9BACL</name>
<dbReference type="PANTHER" id="PTHR34512:SF30">
    <property type="entry name" value="OUTER MEMBRANE PROTEIN ASSEMBLY FACTOR BAMB"/>
    <property type="match status" value="1"/>
</dbReference>
<dbReference type="InterPro" id="IPR002372">
    <property type="entry name" value="PQQ_rpt_dom"/>
</dbReference>
<dbReference type="Gene3D" id="2.40.128.630">
    <property type="match status" value="1"/>
</dbReference>
<evidence type="ECO:0000313" key="3">
    <source>
        <dbReference type="Proteomes" id="UP000570361"/>
    </source>
</evidence>
<evidence type="ECO:0000313" key="2">
    <source>
        <dbReference type="EMBL" id="MBB3113296.1"/>
    </source>
</evidence>
<sequence>MSVTRRRSFLAANRWTVVTIVALLVTMMLQYCVSAGAAAVSSPSWSMSAGPELKKGEPDFGEAKTAVLPGSGIIVAYKSGQMLALHAKTGERLWKFGSNLLPYFYAADNTIYTVTRSGQLVSVNSQGKLNWSAKTGPFQPGDRILLLDYLYVLRGDRIQAFGRQSGKLIWETAELKGTEVPTQLQLMNNLLLGERKLPGAAALGEVFAYDRATGKKLWTLRGHRLPVSAGQGELLAAVIPQPFPGDPINLTFTYSAIDPKTGKVGASYVFRHSLASNDAFSVKFVPTSIVNGSTLYILWGDTIEAYNLGEAALRTKPIRSIIQPKRVYPTGEIAYNQLIMEDPTTGRVSAVRLDTGEHKVWDNEKTPHYRATIIGRGLYQMYEDGTLIAFDLRSGQRIFTAATGQGGVQSLLRAGPYLIAVKQSKLNGYTLPEILR</sequence>
<dbReference type="InterPro" id="IPR015943">
    <property type="entry name" value="WD40/YVTN_repeat-like_dom_sf"/>
</dbReference>
<dbReference type="RefSeq" id="WP_183603379.1">
    <property type="nucleotide sequence ID" value="NZ_JACHXK010000017.1"/>
</dbReference>
<keyword evidence="3" id="KW-1185">Reference proteome</keyword>